<feature type="transmembrane region" description="Helical" evidence="10">
    <location>
        <begin position="88"/>
        <end position="109"/>
    </location>
</feature>
<organism evidence="11 12">
    <name type="scientific">Planococcus dechangensis</name>
    <dbReference type="NCBI Taxonomy" id="1176255"/>
    <lineage>
        <taxon>Bacteria</taxon>
        <taxon>Bacillati</taxon>
        <taxon>Bacillota</taxon>
        <taxon>Bacilli</taxon>
        <taxon>Bacillales</taxon>
        <taxon>Caryophanaceae</taxon>
        <taxon>Planococcus</taxon>
    </lineage>
</organism>
<accession>A0ABV9M7I7</accession>
<keyword evidence="10" id="KW-0915">Sodium</keyword>
<evidence type="ECO:0000256" key="3">
    <source>
        <dbReference type="ARBA" id="ARBA00022692"/>
    </source>
</evidence>
<dbReference type="HAMAP" id="MF_00454">
    <property type="entry name" value="FluC"/>
    <property type="match status" value="1"/>
</dbReference>
<comment type="caution">
    <text evidence="11">The sequence shown here is derived from an EMBL/GenBank/DDBJ whole genome shotgun (WGS) entry which is preliminary data.</text>
</comment>
<keyword evidence="10" id="KW-0406">Ion transport</keyword>
<reference evidence="12" key="1">
    <citation type="journal article" date="2019" name="Int. J. Syst. Evol. Microbiol.">
        <title>The Global Catalogue of Microorganisms (GCM) 10K type strain sequencing project: providing services to taxonomists for standard genome sequencing and annotation.</title>
        <authorList>
            <consortium name="The Broad Institute Genomics Platform"/>
            <consortium name="The Broad Institute Genome Sequencing Center for Infectious Disease"/>
            <person name="Wu L."/>
            <person name="Ma J."/>
        </authorList>
    </citation>
    <scope>NUCLEOTIDE SEQUENCE [LARGE SCALE GENOMIC DNA]</scope>
    <source>
        <strain evidence="12">CGMCC 1.12151</strain>
    </source>
</reference>
<keyword evidence="4 10" id="KW-1133">Transmembrane helix</keyword>
<gene>
    <name evidence="10" type="primary">fluC</name>
    <name evidence="10" type="synonym">crcB</name>
    <name evidence="11" type="ORF">ACFO5U_00805</name>
</gene>
<comment type="function">
    <text evidence="9 10">Fluoride-specific ion channel. Important for reducing fluoride concentration in the cell, thus reducing its toxicity.</text>
</comment>
<dbReference type="PANTHER" id="PTHR28259:SF1">
    <property type="entry name" value="FLUORIDE EXPORT PROTEIN 1-RELATED"/>
    <property type="match status" value="1"/>
</dbReference>
<comment type="similarity">
    <text evidence="7 10">Belongs to the fluoride channel Fluc/FEX (TC 1.A.43) family.</text>
</comment>
<keyword evidence="6 10" id="KW-0407">Ion channel</keyword>
<evidence type="ECO:0000256" key="1">
    <source>
        <dbReference type="ARBA" id="ARBA00004651"/>
    </source>
</evidence>
<dbReference type="PANTHER" id="PTHR28259">
    <property type="entry name" value="FLUORIDE EXPORT PROTEIN 1-RELATED"/>
    <property type="match status" value="1"/>
</dbReference>
<dbReference type="EMBL" id="JBHSGL010000002">
    <property type="protein sequence ID" value="MFC4711374.1"/>
    <property type="molecule type" value="Genomic_DNA"/>
</dbReference>
<keyword evidence="10" id="KW-0813">Transport</keyword>
<feature type="binding site" evidence="10">
    <location>
        <position position="63"/>
    </location>
    <ligand>
        <name>Na(+)</name>
        <dbReference type="ChEBI" id="CHEBI:29101"/>
        <note>structural</note>
    </ligand>
</feature>
<evidence type="ECO:0000313" key="11">
    <source>
        <dbReference type="EMBL" id="MFC4711374.1"/>
    </source>
</evidence>
<evidence type="ECO:0000256" key="4">
    <source>
        <dbReference type="ARBA" id="ARBA00022989"/>
    </source>
</evidence>
<evidence type="ECO:0000256" key="6">
    <source>
        <dbReference type="ARBA" id="ARBA00023303"/>
    </source>
</evidence>
<dbReference type="Proteomes" id="UP001595932">
    <property type="component" value="Unassembled WGS sequence"/>
</dbReference>
<evidence type="ECO:0000256" key="10">
    <source>
        <dbReference type="HAMAP-Rule" id="MF_00454"/>
    </source>
</evidence>
<evidence type="ECO:0000256" key="7">
    <source>
        <dbReference type="ARBA" id="ARBA00035120"/>
    </source>
</evidence>
<keyword evidence="2 10" id="KW-1003">Cell membrane</keyword>
<protein>
    <recommendedName>
        <fullName evidence="10">Fluoride-specific ion channel FluC</fullName>
    </recommendedName>
</protein>
<keyword evidence="3 10" id="KW-0812">Transmembrane</keyword>
<keyword evidence="10" id="KW-0479">Metal-binding</keyword>
<feature type="transmembrane region" description="Helical" evidence="10">
    <location>
        <begin position="6"/>
        <end position="22"/>
    </location>
</feature>
<proteinExistence type="inferred from homology"/>
<evidence type="ECO:0000313" key="12">
    <source>
        <dbReference type="Proteomes" id="UP001595932"/>
    </source>
</evidence>
<keyword evidence="12" id="KW-1185">Reference proteome</keyword>
<keyword evidence="5 10" id="KW-0472">Membrane</keyword>
<sequence>MIGIAMFGFLGAVARYLCYVFAESRARQPKLATWFVNSSGSFAIGLCLGAGTTEPSGILGFLGAFTTFSTMALDCVKDAEDGKWRQALVYIAATLLAGLLLFTIGYYTASSF</sequence>
<comment type="subcellular location">
    <subcellularLocation>
        <location evidence="1 10">Cell membrane</location>
        <topology evidence="1 10">Multi-pass membrane protein</topology>
    </subcellularLocation>
</comment>
<name>A0ABV9M7I7_9BACL</name>
<dbReference type="InterPro" id="IPR003691">
    <property type="entry name" value="FluC"/>
</dbReference>
<feature type="transmembrane region" description="Helical" evidence="10">
    <location>
        <begin position="34"/>
        <end position="52"/>
    </location>
</feature>
<comment type="activity regulation">
    <text evidence="10">Na(+) is not transported, but it plays an essential structural role and its presence is essential for fluoride channel function.</text>
</comment>
<dbReference type="Pfam" id="PF02537">
    <property type="entry name" value="CRCB"/>
    <property type="match status" value="1"/>
</dbReference>
<evidence type="ECO:0000256" key="5">
    <source>
        <dbReference type="ARBA" id="ARBA00023136"/>
    </source>
</evidence>
<feature type="binding site" evidence="10">
    <location>
        <position position="66"/>
    </location>
    <ligand>
        <name>Na(+)</name>
        <dbReference type="ChEBI" id="CHEBI:29101"/>
        <note>structural</note>
    </ligand>
</feature>
<comment type="catalytic activity">
    <reaction evidence="8">
        <text>fluoride(in) = fluoride(out)</text>
        <dbReference type="Rhea" id="RHEA:76159"/>
        <dbReference type="ChEBI" id="CHEBI:17051"/>
    </reaction>
    <physiologicalReaction direction="left-to-right" evidence="8">
        <dbReference type="Rhea" id="RHEA:76160"/>
    </physiologicalReaction>
</comment>
<feature type="transmembrane region" description="Helical" evidence="10">
    <location>
        <begin position="58"/>
        <end position="76"/>
    </location>
</feature>
<evidence type="ECO:0000256" key="8">
    <source>
        <dbReference type="ARBA" id="ARBA00035585"/>
    </source>
</evidence>
<evidence type="ECO:0000256" key="9">
    <source>
        <dbReference type="ARBA" id="ARBA00049940"/>
    </source>
</evidence>
<evidence type="ECO:0000256" key="2">
    <source>
        <dbReference type="ARBA" id="ARBA00022475"/>
    </source>
</evidence>